<evidence type="ECO:0000313" key="3">
    <source>
        <dbReference type="Proteomes" id="UP000027037"/>
    </source>
</evidence>
<feature type="chain" id="PRO_5001619092" evidence="1">
    <location>
        <begin position="21"/>
        <end position="232"/>
    </location>
</feature>
<dbReference type="Proteomes" id="UP000027037">
    <property type="component" value="Unassembled WGS sequence"/>
</dbReference>
<dbReference type="PANTHER" id="PTHR30251:SF4">
    <property type="entry name" value="SLR1668 PROTEIN"/>
    <property type="match status" value="1"/>
</dbReference>
<dbReference type="GO" id="GO:0030288">
    <property type="term" value="C:outer membrane-bounded periplasmic space"/>
    <property type="evidence" value="ECO:0007669"/>
    <property type="project" value="InterPro"/>
</dbReference>
<dbReference type="Gene3D" id="2.60.40.10">
    <property type="entry name" value="Immunoglobulins"/>
    <property type="match status" value="1"/>
</dbReference>
<dbReference type="STRING" id="1280946.HY29_12410"/>
<keyword evidence="3" id="KW-1185">Reference proteome</keyword>
<gene>
    <name evidence="2" type="ORF">HY29_12410</name>
</gene>
<dbReference type="RefSeq" id="WP_034794349.1">
    <property type="nucleotide sequence ID" value="NZ_AWFF01000031.1"/>
</dbReference>
<dbReference type="OrthoDB" id="511700at2"/>
<name>A0A062UAJ6_9PROT</name>
<protein>
    <submittedName>
        <fullName evidence="2">Uncharacterized protein</fullName>
    </submittedName>
</protein>
<sequence length="232" mass="24912">MWRTGLAAFFALILTGPALAQGLTVSPIRIESPPQGGPNSILIGSQLEQPITVQVRAFRWTQTDGEDHLAPDPDLRLAPEIFTVSPGKAQTIRMLVPNTEGTGNWRLVIDELPTPSSAGPVPANGPTQLNIRIRYVLPMFSSTAAPADALSIRREEDGITLTNHGKGYLRLHDMALTHAGGERVPTSPPLVYILPGASISVRDGNGSPDAEMTALHFRIDGNAHTRDLKPDP</sequence>
<dbReference type="SUPFAM" id="SSF49354">
    <property type="entry name" value="PapD-like"/>
    <property type="match status" value="1"/>
</dbReference>
<keyword evidence="1" id="KW-0732">Signal</keyword>
<dbReference type="PANTHER" id="PTHR30251">
    <property type="entry name" value="PILUS ASSEMBLY CHAPERONE"/>
    <property type="match status" value="1"/>
</dbReference>
<dbReference type="eggNOG" id="COG3121">
    <property type="taxonomic scope" value="Bacteria"/>
</dbReference>
<dbReference type="AlphaFoldDB" id="A0A062UAJ6"/>
<feature type="signal peptide" evidence="1">
    <location>
        <begin position="1"/>
        <end position="20"/>
    </location>
</feature>
<dbReference type="InterPro" id="IPR008962">
    <property type="entry name" value="PapD-like_sf"/>
</dbReference>
<accession>A0A062UAJ6</accession>
<dbReference type="InterPro" id="IPR013783">
    <property type="entry name" value="Ig-like_fold"/>
</dbReference>
<evidence type="ECO:0000313" key="2">
    <source>
        <dbReference type="EMBL" id="KCZ55332.1"/>
    </source>
</evidence>
<dbReference type="EMBL" id="AWFF01000031">
    <property type="protein sequence ID" value="KCZ55332.1"/>
    <property type="molecule type" value="Genomic_DNA"/>
</dbReference>
<dbReference type="GO" id="GO:0071555">
    <property type="term" value="P:cell wall organization"/>
    <property type="evidence" value="ECO:0007669"/>
    <property type="project" value="InterPro"/>
</dbReference>
<dbReference type="PATRIC" id="fig|1280946.3.peg.1272"/>
<organism evidence="2 3">
    <name type="scientific">Hyphomonas beringensis</name>
    <dbReference type="NCBI Taxonomy" id="1280946"/>
    <lineage>
        <taxon>Bacteria</taxon>
        <taxon>Pseudomonadati</taxon>
        <taxon>Pseudomonadota</taxon>
        <taxon>Alphaproteobacteria</taxon>
        <taxon>Hyphomonadales</taxon>
        <taxon>Hyphomonadaceae</taxon>
        <taxon>Hyphomonas</taxon>
    </lineage>
</organism>
<evidence type="ECO:0000256" key="1">
    <source>
        <dbReference type="SAM" id="SignalP"/>
    </source>
</evidence>
<comment type="caution">
    <text evidence="2">The sequence shown here is derived from an EMBL/GenBank/DDBJ whole genome shotgun (WGS) entry which is preliminary data.</text>
</comment>
<reference evidence="2 3" key="1">
    <citation type="journal article" date="2014" name="Antonie Van Leeuwenhoek">
        <title>Hyphomonas beringensis sp. nov. and Hyphomonas chukchiensis sp. nov., isolated from surface seawater of the Bering Sea and Chukchi Sea.</title>
        <authorList>
            <person name="Li C."/>
            <person name="Lai Q."/>
            <person name="Li G."/>
            <person name="Dong C."/>
            <person name="Wang J."/>
            <person name="Liao Y."/>
            <person name="Shao Z."/>
        </authorList>
    </citation>
    <scope>NUCLEOTIDE SEQUENCE [LARGE SCALE GENOMIC DNA]</scope>
    <source>
        <strain evidence="2 3">25B14_1</strain>
    </source>
</reference>
<proteinExistence type="predicted"/>
<dbReference type="InterPro" id="IPR050643">
    <property type="entry name" value="Periplasmic_pilus_chap"/>
</dbReference>